<evidence type="ECO:0000313" key="3">
    <source>
        <dbReference type="Proteomes" id="UP001215598"/>
    </source>
</evidence>
<name>A0AAD7MRD5_9AGAR</name>
<gene>
    <name evidence="2" type="ORF">B0H16DRAFT_1894449</name>
</gene>
<evidence type="ECO:0000256" key="1">
    <source>
        <dbReference type="SAM" id="MobiDB-lite"/>
    </source>
</evidence>
<dbReference type="AlphaFoldDB" id="A0AAD7MRD5"/>
<accession>A0AAD7MRD5</accession>
<sequence>MSPLSRCVDSAHRGAPYHPLPRESEPLNAASMLSPRCSMSGARTRHLELTRPRRRFGPGLPGAQHATRASQVARADAYRRVRTRGTENADRPSSTKIRRRGGPLPPICIDANGRRPFPPSQMRLPLPKKSLNSPSDVPPSRPKKHPNEEKHDPYTWIRSTASDSRFACSTSCLRTVVERVTTLCKQQRHSTTHPEASKCIFTVPAPDPRADQDLRPNPIPHALPQRRLVIPANSLLPLPPRMHVLAAAYAASVISAEHALSDAPVSRPRHLEDAATSLACNARPPVLVTIAHPPRRRAGEVPGTRLASVPPTPIPARFDSIHRRLDRTYHYVPPRIPTGTRMPAPPWHPAMASCAGVHIPRTPLEADARRPSPIAPRHLYGADPDLHLQASSSRAPIITAKPTPS</sequence>
<feature type="region of interest" description="Disordered" evidence="1">
    <location>
        <begin position="1"/>
        <end position="153"/>
    </location>
</feature>
<organism evidence="2 3">
    <name type="scientific">Mycena metata</name>
    <dbReference type="NCBI Taxonomy" id="1033252"/>
    <lineage>
        <taxon>Eukaryota</taxon>
        <taxon>Fungi</taxon>
        <taxon>Dikarya</taxon>
        <taxon>Basidiomycota</taxon>
        <taxon>Agaricomycotina</taxon>
        <taxon>Agaricomycetes</taxon>
        <taxon>Agaricomycetidae</taxon>
        <taxon>Agaricales</taxon>
        <taxon>Marasmiineae</taxon>
        <taxon>Mycenaceae</taxon>
        <taxon>Mycena</taxon>
    </lineage>
</organism>
<dbReference type="Proteomes" id="UP001215598">
    <property type="component" value="Unassembled WGS sequence"/>
</dbReference>
<feature type="compositionally biased region" description="Basic and acidic residues" evidence="1">
    <location>
        <begin position="76"/>
        <end position="90"/>
    </location>
</feature>
<reference evidence="2" key="1">
    <citation type="submission" date="2023-03" db="EMBL/GenBank/DDBJ databases">
        <title>Massive genome expansion in bonnet fungi (Mycena s.s.) driven by repeated elements and novel gene families across ecological guilds.</title>
        <authorList>
            <consortium name="Lawrence Berkeley National Laboratory"/>
            <person name="Harder C.B."/>
            <person name="Miyauchi S."/>
            <person name="Viragh M."/>
            <person name="Kuo A."/>
            <person name="Thoen E."/>
            <person name="Andreopoulos B."/>
            <person name="Lu D."/>
            <person name="Skrede I."/>
            <person name="Drula E."/>
            <person name="Henrissat B."/>
            <person name="Morin E."/>
            <person name="Kohler A."/>
            <person name="Barry K."/>
            <person name="LaButti K."/>
            <person name="Morin E."/>
            <person name="Salamov A."/>
            <person name="Lipzen A."/>
            <person name="Mereny Z."/>
            <person name="Hegedus B."/>
            <person name="Baldrian P."/>
            <person name="Stursova M."/>
            <person name="Weitz H."/>
            <person name="Taylor A."/>
            <person name="Grigoriev I.V."/>
            <person name="Nagy L.G."/>
            <person name="Martin F."/>
            <person name="Kauserud H."/>
        </authorList>
    </citation>
    <scope>NUCLEOTIDE SEQUENCE</scope>
    <source>
        <strain evidence="2">CBHHK182m</strain>
    </source>
</reference>
<evidence type="ECO:0000313" key="2">
    <source>
        <dbReference type="EMBL" id="KAJ7727490.1"/>
    </source>
</evidence>
<dbReference type="EMBL" id="JARKIB010000179">
    <property type="protein sequence ID" value="KAJ7727490.1"/>
    <property type="molecule type" value="Genomic_DNA"/>
</dbReference>
<comment type="caution">
    <text evidence="2">The sequence shown here is derived from an EMBL/GenBank/DDBJ whole genome shotgun (WGS) entry which is preliminary data.</text>
</comment>
<keyword evidence="3" id="KW-1185">Reference proteome</keyword>
<feature type="region of interest" description="Disordered" evidence="1">
    <location>
        <begin position="292"/>
        <end position="315"/>
    </location>
</feature>
<protein>
    <submittedName>
        <fullName evidence="2">Uncharacterized protein</fullName>
    </submittedName>
</protein>
<proteinExistence type="predicted"/>